<protein>
    <submittedName>
        <fullName evidence="2">Uncharacterized protein</fullName>
    </submittedName>
</protein>
<name>A0A1A6AI22_9CLOT</name>
<feature type="transmembrane region" description="Helical" evidence="1">
    <location>
        <begin position="18"/>
        <end position="35"/>
    </location>
</feature>
<gene>
    <name evidence="2" type="ORF">CLRAG_39580</name>
</gene>
<reference evidence="2 3" key="1">
    <citation type="journal article" date="2012" name="Front. Microbiol.">
        <title>Draft Genome Sequence of the Virulent Strain 01-B526 of the Fish Pathogen Aeromonas salmonicida.</title>
        <authorList>
            <person name="Charette S.J."/>
            <person name="Brochu F."/>
            <person name="Boyle B."/>
            <person name="Filion G."/>
            <person name="Tanaka K.H."/>
            <person name="Derome N."/>
        </authorList>
    </citation>
    <scope>NUCLEOTIDE SEQUENCE [LARGE SCALE GENOMIC DNA]</scope>
    <source>
        <strain evidence="2 3">P11</strain>
    </source>
</reference>
<dbReference type="Proteomes" id="UP000093954">
    <property type="component" value="Unassembled WGS sequence"/>
</dbReference>
<organism evidence="2 3">
    <name type="scientific">Clostridium ragsdalei P11</name>
    <dbReference type="NCBI Taxonomy" id="1353534"/>
    <lineage>
        <taxon>Bacteria</taxon>
        <taxon>Bacillati</taxon>
        <taxon>Bacillota</taxon>
        <taxon>Clostridia</taxon>
        <taxon>Eubacteriales</taxon>
        <taxon>Clostridiaceae</taxon>
        <taxon>Clostridium</taxon>
    </lineage>
</organism>
<comment type="caution">
    <text evidence="2">The sequence shown here is derived from an EMBL/GenBank/DDBJ whole genome shotgun (WGS) entry which is preliminary data.</text>
</comment>
<keyword evidence="1" id="KW-0812">Transmembrane</keyword>
<dbReference type="AlphaFoldDB" id="A0A1A6AI22"/>
<evidence type="ECO:0000313" key="3">
    <source>
        <dbReference type="Proteomes" id="UP000093954"/>
    </source>
</evidence>
<keyword evidence="3" id="KW-1185">Reference proteome</keyword>
<dbReference type="PATRIC" id="fig|1353534.3.peg.4031"/>
<evidence type="ECO:0000313" key="2">
    <source>
        <dbReference type="EMBL" id="OBR89696.1"/>
    </source>
</evidence>
<keyword evidence="1" id="KW-1133">Transmembrane helix</keyword>
<sequence>MVINKKIERTIMENKSQYFGSLALIIISCLLFTMFNQLKSNMNKITSSFEENYNLEDASFVTEKKILDVKSLESKFNMVLEESTSVDYEVSSGKILRILTYNTKVNIPAVTEGKLPDKGEILIDPAYARANKLKIGDHITLYKNIFEISGFMSLPNYIYPLKSENDLLSDPNSFEIAVIGKDDFDKINMGSRSYSIRFKGSRNNLNFRMSNVKDYLNCNTRGNIRYNFGWFCPKAHVKFNDYLL</sequence>
<dbReference type="PROSITE" id="PS51257">
    <property type="entry name" value="PROKAR_LIPOPROTEIN"/>
    <property type="match status" value="1"/>
</dbReference>
<proteinExistence type="predicted"/>
<evidence type="ECO:0000256" key="1">
    <source>
        <dbReference type="SAM" id="Phobius"/>
    </source>
</evidence>
<keyword evidence="1" id="KW-0472">Membrane</keyword>
<dbReference type="EMBL" id="LROS01000079">
    <property type="protein sequence ID" value="OBR89696.1"/>
    <property type="molecule type" value="Genomic_DNA"/>
</dbReference>
<accession>A0A1A6AI22</accession>